<keyword evidence="1 4" id="KW-0963">Cytoplasm</keyword>
<dbReference type="KEGG" id="adl:AURDEDRAFT_116753"/>
<keyword evidence="3 4" id="KW-0648">Protein biosynthesis</keyword>
<evidence type="ECO:0000256" key="2">
    <source>
        <dbReference type="ARBA" id="ARBA00022540"/>
    </source>
</evidence>
<keyword evidence="5" id="KW-0812">Transmembrane</keyword>
<dbReference type="OrthoDB" id="15082at2759"/>
<comment type="subcellular location">
    <subcellularLocation>
        <location evidence="4">Cytoplasm</location>
    </subcellularLocation>
</comment>
<comment type="similarity">
    <text evidence="4">Belongs to the eIF-3 subunit L family.</text>
</comment>
<dbReference type="GO" id="GO:0001732">
    <property type="term" value="P:formation of cytoplasmic translation initiation complex"/>
    <property type="evidence" value="ECO:0007669"/>
    <property type="project" value="UniProtKB-UniRule"/>
</dbReference>
<dbReference type="HAMAP" id="MF_03011">
    <property type="entry name" value="eIF3l"/>
    <property type="match status" value="1"/>
</dbReference>
<proteinExistence type="inferred from homology"/>
<dbReference type="InParanoid" id="J0DB05"/>
<dbReference type="GO" id="GO:0033290">
    <property type="term" value="C:eukaryotic 48S preinitiation complex"/>
    <property type="evidence" value="ECO:0007669"/>
    <property type="project" value="UniProtKB-UniRule"/>
</dbReference>
<dbReference type="eggNOG" id="KOG3677">
    <property type="taxonomic scope" value="Eukaryota"/>
</dbReference>
<dbReference type="Pfam" id="PF10255">
    <property type="entry name" value="Paf67"/>
    <property type="match status" value="1"/>
</dbReference>
<evidence type="ECO:0000313" key="7">
    <source>
        <dbReference type="Proteomes" id="UP000006514"/>
    </source>
</evidence>
<dbReference type="EMBL" id="JH687837">
    <property type="protein sequence ID" value="EJD37675.1"/>
    <property type="molecule type" value="Genomic_DNA"/>
</dbReference>
<dbReference type="AlphaFoldDB" id="J0DB05"/>
<feature type="transmembrane region" description="Helical" evidence="5">
    <location>
        <begin position="295"/>
        <end position="317"/>
    </location>
</feature>
<name>J0DB05_AURST</name>
<comment type="function">
    <text evidence="4">Component of the eukaryotic translation initiation factor 3 (eIF-3) complex, which is involved in protein synthesis of a specialized repertoire of mRNAs and, together with other initiation factors, stimulates binding of mRNA and methionyl-tRNAi to the 40S ribosome. The eIF-3 complex specifically targets and initiates translation of a subset of mRNAs involved in cell proliferation.</text>
</comment>
<gene>
    <name evidence="6" type="ORF">AURDEDRAFT_116753</name>
</gene>
<dbReference type="GO" id="GO:0003743">
    <property type="term" value="F:translation initiation factor activity"/>
    <property type="evidence" value="ECO:0007669"/>
    <property type="project" value="UniProtKB-UniRule"/>
</dbReference>
<dbReference type="GO" id="GO:0005852">
    <property type="term" value="C:eukaryotic translation initiation factor 3 complex"/>
    <property type="evidence" value="ECO:0007669"/>
    <property type="project" value="UniProtKB-UniRule"/>
</dbReference>
<evidence type="ECO:0000256" key="5">
    <source>
        <dbReference type="SAM" id="Phobius"/>
    </source>
</evidence>
<evidence type="ECO:0000256" key="1">
    <source>
        <dbReference type="ARBA" id="ARBA00022490"/>
    </source>
</evidence>
<protein>
    <recommendedName>
        <fullName evidence="4">Eukaryotic translation initiation factor 3 subunit L</fullName>
        <shortName evidence="4">eIF3l</shortName>
    </recommendedName>
</protein>
<sequence length="565" mass="63426">MSRVQLWAADQDDEDLGEVDVGLAIGSYGQQELQPRFDEAAFVALQHQMAQQAMLAAIPDVVKRFLISFHRAVREHNVPEISAAYDAGWNKLTEKYYAKTEWPDPELVAPLVGDDPLFLILYRELYYRHVYSRLAPELDDRFHSYENSCELFNFLLNSDGPVPLELPDQWLWDIIDEFIYQFQSFCLWRAKARAKGDPAADDDPALSQTWSTYSVLNVLYSFVQKSRINEYLDAVRAGKSQDEINDIVGEYGQRPLYRMLGYFSLIGLLRVHVLLGDYTLALSVVDHLDLGQKSMLSRVTACHVATYYYVGFCYFVLRRYADATRTFASVLNFIGRMRQYHTRSYQYDQINKTADRMYALFALSVALAPGARPDDSVLAGARERFGEQTARVARGDAAACDELFGYACPKFIAPDGGAGWDHQALFREEVKAQLGSGTLRGFLKMYKTVDVRKMAAFLEADFAPAAEAAGDSVEEEVLMEMMVLKQASRSLSRLPGDAGSLLDGESVCTSDLDFVIDENIVHVAESTVGRRYAGWFIRNAEAAERAYDGVRALPVPGGAQKVGAK</sequence>
<keyword evidence="2 4" id="KW-0396">Initiation factor</keyword>
<dbReference type="Proteomes" id="UP000006514">
    <property type="component" value="Unassembled WGS sequence"/>
</dbReference>
<evidence type="ECO:0000256" key="3">
    <source>
        <dbReference type="ARBA" id="ARBA00022917"/>
    </source>
</evidence>
<reference evidence="7" key="1">
    <citation type="journal article" date="2012" name="Science">
        <title>The Paleozoic origin of enzymatic lignin decomposition reconstructed from 31 fungal genomes.</title>
        <authorList>
            <person name="Floudas D."/>
            <person name="Binder M."/>
            <person name="Riley R."/>
            <person name="Barry K."/>
            <person name="Blanchette R.A."/>
            <person name="Henrissat B."/>
            <person name="Martinez A.T."/>
            <person name="Otillar R."/>
            <person name="Spatafora J.W."/>
            <person name="Yadav J.S."/>
            <person name="Aerts A."/>
            <person name="Benoit I."/>
            <person name="Boyd A."/>
            <person name="Carlson A."/>
            <person name="Copeland A."/>
            <person name="Coutinho P.M."/>
            <person name="de Vries R.P."/>
            <person name="Ferreira P."/>
            <person name="Findley K."/>
            <person name="Foster B."/>
            <person name="Gaskell J."/>
            <person name="Glotzer D."/>
            <person name="Gorecki P."/>
            <person name="Heitman J."/>
            <person name="Hesse C."/>
            <person name="Hori C."/>
            <person name="Igarashi K."/>
            <person name="Jurgens J.A."/>
            <person name="Kallen N."/>
            <person name="Kersten P."/>
            <person name="Kohler A."/>
            <person name="Kuees U."/>
            <person name="Kumar T.K.A."/>
            <person name="Kuo A."/>
            <person name="LaButti K."/>
            <person name="Larrondo L.F."/>
            <person name="Lindquist E."/>
            <person name="Ling A."/>
            <person name="Lombard V."/>
            <person name="Lucas S."/>
            <person name="Lundell T."/>
            <person name="Martin R."/>
            <person name="McLaughlin D.J."/>
            <person name="Morgenstern I."/>
            <person name="Morin E."/>
            <person name="Murat C."/>
            <person name="Nagy L.G."/>
            <person name="Nolan M."/>
            <person name="Ohm R.A."/>
            <person name="Patyshakuliyeva A."/>
            <person name="Rokas A."/>
            <person name="Ruiz-Duenas F.J."/>
            <person name="Sabat G."/>
            <person name="Salamov A."/>
            <person name="Samejima M."/>
            <person name="Schmutz J."/>
            <person name="Slot J.C."/>
            <person name="St John F."/>
            <person name="Stenlid J."/>
            <person name="Sun H."/>
            <person name="Sun S."/>
            <person name="Syed K."/>
            <person name="Tsang A."/>
            <person name="Wiebenga A."/>
            <person name="Young D."/>
            <person name="Pisabarro A."/>
            <person name="Eastwood D.C."/>
            <person name="Martin F."/>
            <person name="Cullen D."/>
            <person name="Grigoriev I.V."/>
            <person name="Hibbett D.S."/>
        </authorList>
    </citation>
    <scope>NUCLEOTIDE SEQUENCE [LARGE SCALE GENOMIC DNA]</scope>
    <source>
        <strain evidence="7">TFB10046</strain>
    </source>
</reference>
<organism evidence="6 7">
    <name type="scientific">Auricularia subglabra (strain TFB-10046 / SS5)</name>
    <name type="common">White-rot fungus</name>
    <name type="synonym">Auricularia delicata (strain TFB10046)</name>
    <dbReference type="NCBI Taxonomy" id="717982"/>
    <lineage>
        <taxon>Eukaryota</taxon>
        <taxon>Fungi</taxon>
        <taxon>Dikarya</taxon>
        <taxon>Basidiomycota</taxon>
        <taxon>Agaricomycotina</taxon>
        <taxon>Agaricomycetes</taxon>
        <taxon>Auriculariales</taxon>
        <taxon>Auriculariaceae</taxon>
        <taxon>Auricularia</taxon>
    </lineage>
</organism>
<dbReference type="PANTHER" id="PTHR13242">
    <property type="entry name" value="EUKARYOTIC TRANSLATION INITIATION FACTOR 3"/>
    <property type="match status" value="1"/>
</dbReference>
<feature type="transmembrane region" description="Helical" evidence="5">
    <location>
        <begin position="256"/>
        <end position="275"/>
    </location>
</feature>
<comment type="subunit">
    <text evidence="4">Component of the eukaryotic translation initiation factor 3 (eIF-3) complex.</text>
</comment>
<evidence type="ECO:0000313" key="6">
    <source>
        <dbReference type="EMBL" id="EJD37675.1"/>
    </source>
</evidence>
<evidence type="ECO:0000256" key="4">
    <source>
        <dbReference type="HAMAP-Rule" id="MF_03011"/>
    </source>
</evidence>
<dbReference type="PANTHER" id="PTHR13242:SF0">
    <property type="entry name" value="EUKARYOTIC TRANSLATION INITIATION FACTOR 3 SUBUNIT L"/>
    <property type="match status" value="1"/>
</dbReference>
<accession>J0DB05</accession>
<keyword evidence="5" id="KW-1133">Transmembrane helix</keyword>
<dbReference type="InterPro" id="IPR019382">
    <property type="entry name" value="eIF3l"/>
</dbReference>
<dbReference type="GO" id="GO:0016282">
    <property type="term" value="C:eukaryotic 43S preinitiation complex"/>
    <property type="evidence" value="ECO:0007669"/>
    <property type="project" value="UniProtKB-UniRule"/>
</dbReference>
<keyword evidence="5" id="KW-0472">Membrane</keyword>
<dbReference type="OMA" id="AGWFIRN"/>
<keyword evidence="7" id="KW-1185">Reference proteome</keyword>